<sequence>MEGTELTFEHPVHAVSDDAIEQVVAQRQTLGIEAWASLVRALEEPALVAAVDAAGRAVVDTLRAGGTILVAGNGGSAAIASHIAAEFVGKCILDRSPLPAVCLADSLTSITAVGNDYGFDDVFVRGVQSLGRPGDLLIAMSTSGRSESILRALDAARERGLGTVALTGAAGGDLPGRADHVLHVPSDFTPRIQEVHMLWAHAWCEAVDVLSQPTGSA</sequence>
<name>A0A8I0ESI6_9ACTN</name>
<evidence type="ECO:0000313" key="2">
    <source>
        <dbReference type="EMBL" id="MBC9224838.1"/>
    </source>
</evidence>
<dbReference type="EMBL" id="JACTVM010000001">
    <property type="protein sequence ID" value="MBC9224838.1"/>
    <property type="molecule type" value="Genomic_DNA"/>
</dbReference>
<dbReference type="InterPro" id="IPR050099">
    <property type="entry name" value="SIS_GmhA/DiaA_subfam"/>
</dbReference>
<dbReference type="AlphaFoldDB" id="A0A8I0ESI6"/>
<dbReference type="Gene3D" id="3.40.50.10490">
    <property type="entry name" value="Glucose-6-phosphate isomerase like protein, domain 1"/>
    <property type="match status" value="1"/>
</dbReference>
<dbReference type="Proteomes" id="UP000620591">
    <property type="component" value="Unassembled WGS sequence"/>
</dbReference>
<dbReference type="GO" id="GO:1901135">
    <property type="term" value="P:carbohydrate derivative metabolic process"/>
    <property type="evidence" value="ECO:0007669"/>
    <property type="project" value="InterPro"/>
</dbReference>
<evidence type="ECO:0000259" key="1">
    <source>
        <dbReference type="PROSITE" id="PS51464"/>
    </source>
</evidence>
<dbReference type="RefSeq" id="WP_187768305.1">
    <property type="nucleotide sequence ID" value="NZ_JACTVM010000001.1"/>
</dbReference>
<dbReference type="PROSITE" id="PS51464">
    <property type="entry name" value="SIS"/>
    <property type="match status" value="1"/>
</dbReference>
<feature type="domain" description="SIS" evidence="1">
    <location>
        <begin position="58"/>
        <end position="217"/>
    </location>
</feature>
<protein>
    <submittedName>
        <fullName evidence="2">SIS domain-containing protein</fullName>
    </submittedName>
</protein>
<evidence type="ECO:0000313" key="3">
    <source>
        <dbReference type="Proteomes" id="UP000620591"/>
    </source>
</evidence>
<dbReference type="PANTHER" id="PTHR30390">
    <property type="entry name" value="SEDOHEPTULOSE 7-PHOSPHATE ISOMERASE / DNAA INITIATOR-ASSOCIATING FACTOR FOR REPLICATION INITIATION"/>
    <property type="match status" value="1"/>
</dbReference>
<gene>
    <name evidence="2" type="ORF">IBG24_00755</name>
</gene>
<reference evidence="2" key="1">
    <citation type="submission" date="2020-09" db="EMBL/GenBank/DDBJ databases">
        <title>Novel species in genus Aeromicrobium.</title>
        <authorList>
            <person name="Zhang G."/>
        </authorList>
    </citation>
    <scope>NUCLEOTIDE SEQUENCE</scope>
    <source>
        <strain evidence="2">Zg-636</strain>
    </source>
</reference>
<dbReference type="SUPFAM" id="SSF53697">
    <property type="entry name" value="SIS domain"/>
    <property type="match status" value="1"/>
</dbReference>
<dbReference type="PANTHER" id="PTHR30390:SF6">
    <property type="entry name" value="DNAA INITIATOR-ASSOCIATING PROTEIN DIAA"/>
    <property type="match status" value="1"/>
</dbReference>
<dbReference type="InterPro" id="IPR046348">
    <property type="entry name" value="SIS_dom_sf"/>
</dbReference>
<dbReference type="InterPro" id="IPR035461">
    <property type="entry name" value="GmhA/DiaA"/>
</dbReference>
<comment type="caution">
    <text evidence="2">The sequence shown here is derived from an EMBL/GenBank/DDBJ whole genome shotgun (WGS) entry which is preliminary data.</text>
</comment>
<dbReference type="GO" id="GO:0097367">
    <property type="term" value="F:carbohydrate derivative binding"/>
    <property type="evidence" value="ECO:0007669"/>
    <property type="project" value="InterPro"/>
</dbReference>
<proteinExistence type="predicted"/>
<dbReference type="CDD" id="cd05006">
    <property type="entry name" value="SIS_GmhA"/>
    <property type="match status" value="1"/>
</dbReference>
<accession>A0A8I0ESI6</accession>
<organism evidence="2 3">
    <name type="scientific">Aeromicrobium senzhongii</name>
    <dbReference type="NCBI Taxonomy" id="2663859"/>
    <lineage>
        <taxon>Bacteria</taxon>
        <taxon>Bacillati</taxon>
        <taxon>Actinomycetota</taxon>
        <taxon>Actinomycetes</taxon>
        <taxon>Propionibacteriales</taxon>
        <taxon>Nocardioidaceae</taxon>
        <taxon>Aeromicrobium</taxon>
    </lineage>
</organism>
<dbReference type="InterPro" id="IPR001347">
    <property type="entry name" value="SIS_dom"/>
</dbReference>
<dbReference type="Pfam" id="PF13580">
    <property type="entry name" value="SIS_2"/>
    <property type="match status" value="1"/>
</dbReference>